<dbReference type="EMBL" id="FNFO01000011">
    <property type="protein sequence ID" value="SDM22455.1"/>
    <property type="molecule type" value="Genomic_DNA"/>
</dbReference>
<feature type="domain" description="TonB-dependent receptor-like beta-barrel" evidence="11">
    <location>
        <begin position="563"/>
        <end position="1081"/>
    </location>
</feature>
<evidence type="ECO:0000313" key="13">
    <source>
        <dbReference type="EMBL" id="SDM22455.1"/>
    </source>
</evidence>
<dbReference type="SUPFAM" id="SSF49464">
    <property type="entry name" value="Carboxypeptidase regulatory domain-like"/>
    <property type="match status" value="1"/>
</dbReference>
<dbReference type="InterPro" id="IPR039426">
    <property type="entry name" value="TonB-dep_rcpt-like"/>
</dbReference>
<evidence type="ECO:0000256" key="2">
    <source>
        <dbReference type="ARBA" id="ARBA00022448"/>
    </source>
</evidence>
<dbReference type="STRING" id="1075417.SAMN05421823_111153"/>
<comment type="similarity">
    <text evidence="8 9">Belongs to the TonB-dependent receptor family.</text>
</comment>
<dbReference type="InterPro" id="IPR000531">
    <property type="entry name" value="Beta-barrel_TonB"/>
</dbReference>
<organism evidence="13 14">
    <name type="scientific">Catalinimonas alkaloidigena</name>
    <dbReference type="NCBI Taxonomy" id="1075417"/>
    <lineage>
        <taxon>Bacteria</taxon>
        <taxon>Pseudomonadati</taxon>
        <taxon>Bacteroidota</taxon>
        <taxon>Cytophagia</taxon>
        <taxon>Cytophagales</taxon>
        <taxon>Catalimonadaceae</taxon>
        <taxon>Catalinimonas</taxon>
    </lineage>
</organism>
<dbReference type="InterPro" id="IPR008969">
    <property type="entry name" value="CarboxyPept-like_regulatory"/>
</dbReference>
<evidence type="ECO:0000256" key="8">
    <source>
        <dbReference type="PROSITE-ProRule" id="PRU01360"/>
    </source>
</evidence>
<name>A0A1G9RJ41_9BACT</name>
<comment type="subcellular location">
    <subcellularLocation>
        <location evidence="1 8">Cell outer membrane</location>
        <topology evidence="1 8">Multi-pass membrane protein</topology>
    </subcellularLocation>
</comment>
<evidence type="ECO:0000259" key="12">
    <source>
        <dbReference type="Pfam" id="PF07715"/>
    </source>
</evidence>
<evidence type="ECO:0000256" key="9">
    <source>
        <dbReference type="RuleBase" id="RU003357"/>
    </source>
</evidence>
<accession>A0A1G9RJ41</accession>
<dbReference type="Gene3D" id="2.170.130.10">
    <property type="entry name" value="TonB-dependent receptor, plug domain"/>
    <property type="match status" value="1"/>
</dbReference>
<dbReference type="GO" id="GO:0009279">
    <property type="term" value="C:cell outer membrane"/>
    <property type="evidence" value="ECO:0007669"/>
    <property type="project" value="UniProtKB-SubCell"/>
</dbReference>
<dbReference type="RefSeq" id="WP_245706152.1">
    <property type="nucleotide sequence ID" value="NZ_FNFO01000011.1"/>
</dbReference>
<keyword evidence="14" id="KW-1185">Reference proteome</keyword>
<dbReference type="InterPro" id="IPR023997">
    <property type="entry name" value="TonB-dep_OMP_SusC/RagA_CS"/>
</dbReference>
<feature type="chain" id="PRO_5011730324" evidence="10">
    <location>
        <begin position="25"/>
        <end position="1148"/>
    </location>
</feature>
<keyword evidence="4 8" id="KW-0812">Transmembrane</keyword>
<keyword evidence="6 8" id="KW-0472">Membrane</keyword>
<keyword evidence="2 8" id="KW-0813">Transport</keyword>
<keyword evidence="3 8" id="KW-1134">Transmembrane beta strand</keyword>
<evidence type="ECO:0000256" key="1">
    <source>
        <dbReference type="ARBA" id="ARBA00004571"/>
    </source>
</evidence>
<evidence type="ECO:0000259" key="11">
    <source>
        <dbReference type="Pfam" id="PF00593"/>
    </source>
</evidence>
<dbReference type="Pfam" id="PF13715">
    <property type="entry name" value="CarbopepD_reg_2"/>
    <property type="match status" value="1"/>
</dbReference>
<evidence type="ECO:0000256" key="3">
    <source>
        <dbReference type="ARBA" id="ARBA00022452"/>
    </source>
</evidence>
<dbReference type="InterPro" id="IPR036942">
    <property type="entry name" value="Beta-barrel_TonB_sf"/>
</dbReference>
<protein>
    <submittedName>
        <fullName evidence="13">TonB-linked outer membrane protein, SusC/RagA family</fullName>
    </submittedName>
</protein>
<evidence type="ECO:0000256" key="5">
    <source>
        <dbReference type="ARBA" id="ARBA00023077"/>
    </source>
</evidence>
<dbReference type="Pfam" id="PF07715">
    <property type="entry name" value="Plug"/>
    <property type="match status" value="1"/>
</dbReference>
<dbReference type="NCBIfam" id="TIGR04057">
    <property type="entry name" value="SusC_RagA_signa"/>
    <property type="match status" value="1"/>
</dbReference>
<dbReference type="AlphaFoldDB" id="A0A1G9RJ41"/>
<evidence type="ECO:0000256" key="6">
    <source>
        <dbReference type="ARBA" id="ARBA00023136"/>
    </source>
</evidence>
<evidence type="ECO:0000313" key="14">
    <source>
        <dbReference type="Proteomes" id="UP000198510"/>
    </source>
</evidence>
<feature type="domain" description="TonB-dependent receptor plug" evidence="12">
    <location>
        <begin position="242"/>
        <end position="345"/>
    </location>
</feature>
<gene>
    <name evidence="13" type="ORF">SAMN05421823_111153</name>
</gene>
<evidence type="ECO:0000256" key="4">
    <source>
        <dbReference type="ARBA" id="ARBA00022692"/>
    </source>
</evidence>
<dbReference type="InterPro" id="IPR037066">
    <property type="entry name" value="Plug_dom_sf"/>
</dbReference>
<dbReference type="Gene3D" id="2.60.40.1120">
    <property type="entry name" value="Carboxypeptidase-like, regulatory domain"/>
    <property type="match status" value="1"/>
</dbReference>
<evidence type="ECO:0000256" key="7">
    <source>
        <dbReference type="ARBA" id="ARBA00023237"/>
    </source>
</evidence>
<sequence length="1148" mass="126191">MMQLRRYLSLLAMGFWLLSTPAGAQQIASARVLVPSQGDQPKETLMPLNEVLQRLEQQFNVHFLYRLDVVLHKKNTSAVMNHELDLETQLDKVLKPHQLSYRKLSKNNYAIVEREAIELKRPTGFRETATPLRPIPHLLAMVTASVQPQARQVTGRVTDASGDGVPGVNIVERGTTNGTITDVEGRFTLTVEDNAVLVFSAVGYLQQEIEIGNRSVLDVTMEEDVKALEEVVVVGYGEQSRAKVTGAVSSVSAKELDALPVASPDAALQGRAAGVIVTNQGSPGTSPAVRIRGIGTVGNTSPLYVIDGMPAGGLNNINPNDIESVTVLKDAATAAIYGNRAANGVIMITTKKGSSGKPRVNVDSYIGTQKAWRQLDLLNVPQYIDYARDLQAESGDVPARIADDAAFANSPFANIQTDWQDAMFRNALIQDHNVSVSGGTENARYNVGGGYFQQEGIMLGTGFKRYSFRANSSYTLSKRFSAGQTLTLSYTDRQVEPFSGGRSQIEHIIKSVPYIPIYDPTRLGGFRATDRIDGSDPENPVLNAMLRKNNAMNYKMLGTAFVEVNIFNGFKYKFLLGLDFNLFSSNQYAPSFNAGDFSVSTQATLQEDRNIFFSPLISNQFTYNRSFGQHTIDALAVIEQQTYKTQNMQARGINSTSNDLQVINSATNPNATTGLYESVLQSYVGRVNYDYAGKYLFSASIRRDATSRFSPEYRVGYFPAVSAGYRISEEAFMDGVPFLSDLKLRGSYGEVGNQNIPDYRFQATLDPNFFVNFNGVGQSGSAVRALANKDIQWETTKMTNIGLDLGLLDNRITLTAEWFQNVNDNMLLEVPIPPSQGYDVAPIANVGSVRNRGVELTAGYNNTTGGLTWSVNGNISFINNELTTLGIGKSIFGPGFENDAVTYTEEGQPIQYFYGWVVDRLYQSQEEINADNALDGDASTPYQNSVTAPGDIRFKDLNSDGVINAEDRTNIGHYLPDFTYGLNATLNWRGFDLTLFLQGVSGNEILNTNRYDLEGMTRLFNAGTAVLDRWTPTNTDTDIPRAIATDPNRNSRVSTRFIEDGSYFRVKNLSIGYTIPAATLQSLGNGFISSLRVYLSSSNLLTFTKYTGYDPEVGKFNQDSGNTDLNYGVDYGQFPQARTFFGGIQIGF</sequence>
<feature type="signal peptide" evidence="10">
    <location>
        <begin position="1"/>
        <end position="24"/>
    </location>
</feature>
<keyword evidence="10" id="KW-0732">Signal</keyword>
<reference evidence="13 14" key="1">
    <citation type="submission" date="2016-10" db="EMBL/GenBank/DDBJ databases">
        <authorList>
            <person name="de Groot N.N."/>
        </authorList>
    </citation>
    <scope>NUCLEOTIDE SEQUENCE [LARGE SCALE GENOMIC DNA]</scope>
    <source>
        <strain evidence="13 14">DSM 25186</strain>
    </source>
</reference>
<dbReference type="SUPFAM" id="SSF56935">
    <property type="entry name" value="Porins"/>
    <property type="match status" value="1"/>
</dbReference>
<dbReference type="InterPro" id="IPR023996">
    <property type="entry name" value="TonB-dep_OMP_SusC/RagA"/>
</dbReference>
<dbReference type="InterPro" id="IPR012910">
    <property type="entry name" value="Plug_dom"/>
</dbReference>
<dbReference type="PROSITE" id="PS52016">
    <property type="entry name" value="TONB_DEPENDENT_REC_3"/>
    <property type="match status" value="1"/>
</dbReference>
<keyword evidence="5 9" id="KW-0798">TonB box</keyword>
<evidence type="ECO:0000256" key="10">
    <source>
        <dbReference type="SAM" id="SignalP"/>
    </source>
</evidence>
<keyword evidence="7 8" id="KW-0998">Cell outer membrane</keyword>
<dbReference type="Proteomes" id="UP000198510">
    <property type="component" value="Unassembled WGS sequence"/>
</dbReference>
<proteinExistence type="inferred from homology"/>
<dbReference type="Gene3D" id="2.40.170.20">
    <property type="entry name" value="TonB-dependent receptor, beta-barrel domain"/>
    <property type="match status" value="1"/>
</dbReference>
<dbReference type="NCBIfam" id="TIGR04056">
    <property type="entry name" value="OMP_RagA_SusC"/>
    <property type="match status" value="1"/>
</dbReference>
<dbReference type="Pfam" id="PF00593">
    <property type="entry name" value="TonB_dep_Rec_b-barrel"/>
    <property type="match status" value="1"/>
</dbReference>